<dbReference type="Proteomes" id="UP001596298">
    <property type="component" value="Unassembled WGS sequence"/>
</dbReference>
<dbReference type="RefSeq" id="WP_382401056.1">
    <property type="nucleotide sequence ID" value="NZ_JBHSWH010000001.1"/>
</dbReference>
<dbReference type="InterPro" id="IPR016181">
    <property type="entry name" value="Acyl_CoA_acyltransferase"/>
</dbReference>
<name>A0ABW2AFN1_9MICO</name>
<evidence type="ECO:0000313" key="2">
    <source>
        <dbReference type="Proteomes" id="UP001596298"/>
    </source>
</evidence>
<keyword evidence="2" id="KW-1185">Reference proteome</keyword>
<evidence type="ECO:0000313" key="1">
    <source>
        <dbReference type="EMBL" id="MFC6705693.1"/>
    </source>
</evidence>
<comment type="caution">
    <text evidence="1">The sequence shown here is derived from an EMBL/GenBank/DDBJ whole genome shotgun (WGS) entry which is preliminary data.</text>
</comment>
<protein>
    <recommendedName>
        <fullName evidence="3">N-acetyltransferase domain-containing protein</fullName>
    </recommendedName>
</protein>
<evidence type="ECO:0008006" key="3">
    <source>
        <dbReference type="Google" id="ProtNLM"/>
    </source>
</evidence>
<proteinExistence type="predicted"/>
<reference evidence="2" key="1">
    <citation type="journal article" date="2019" name="Int. J. Syst. Evol. Microbiol.">
        <title>The Global Catalogue of Microorganisms (GCM) 10K type strain sequencing project: providing services to taxonomists for standard genome sequencing and annotation.</title>
        <authorList>
            <consortium name="The Broad Institute Genomics Platform"/>
            <consortium name="The Broad Institute Genome Sequencing Center for Infectious Disease"/>
            <person name="Wu L."/>
            <person name="Ma J."/>
        </authorList>
    </citation>
    <scope>NUCLEOTIDE SEQUENCE [LARGE SCALE GENOMIC DNA]</scope>
    <source>
        <strain evidence="2">CCUG 58127</strain>
    </source>
</reference>
<sequence>MVDIAPITIGDLADVGAFLHVHLNRRVSAADWIRAVDVPWEADRPNFGFQLRLEDSTLGGVLLAFYSERVIRGRVERICNLGAWCVLPEHRAHSFRMLRAALAQPGYTFTDLSPSGAVVPLDERLGFTRLDTSVQLVPCLPLPTGRTTVVDDSESIEGLLDTEQLRIYRDHRGAAAAHHVVLRREGHNCYVVYRQDRRRNIPAFVSVLYVSDPQRFRLSLNAFGSHVLRRRQGVALLLEERIVGRLFIARHLAGRPKMFKSAAIGPADIDNLYSELTCVAW</sequence>
<organism evidence="1 2">
    <name type="scientific">Flexivirga alba</name>
    <dbReference type="NCBI Taxonomy" id="702742"/>
    <lineage>
        <taxon>Bacteria</taxon>
        <taxon>Bacillati</taxon>
        <taxon>Actinomycetota</taxon>
        <taxon>Actinomycetes</taxon>
        <taxon>Micrococcales</taxon>
        <taxon>Dermacoccaceae</taxon>
        <taxon>Flexivirga</taxon>
    </lineage>
</organism>
<accession>A0ABW2AFN1</accession>
<dbReference type="SUPFAM" id="SSF55729">
    <property type="entry name" value="Acyl-CoA N-acyltransferases (Nat)"/>
    <property type="match status" value="1"/>
</dbReference>
<dbReference type="EMBL" id="JBHSWH010000001">
    <property type="protein sequence ID" value="MFC6705693.1"/>
    <property type="molecule type" value="Genomic_DNA"/>
</dbReference>
<gene>
    <name evidence="1" type="ORF">ACFQDH_10550</name>
</gene>